<organism evidence="2 3">
    <name type="scientific">Brucella pecoris</name>
    <dbReference type="NCBI Taxonomy" id="867683"/>
    <lineage>
        <taxon>Bacteria</taxon>
        <taxon>Pseudomonadati</taxon>
        <taxon>Pseudomonadota</taxon>
        <taxon>Alphaproteobacteria</taxon>
        <taxon>Hyphomicrobiales</taxon>
        <taxon>Brucellaceae</taxon>
        <taxon>Brucella/Ochrobactrum group</taxon>
        <taxon>Brucella</taxon>
    </lineage>
</organism>
<proteinExistence type="predicted"/>
<reference evidence="2" key="2">
    <citation type="submission" date="2019-06" db="EMBL/GenBank/DDBJ databases">
        <authorList>
            <person name="Hu M."/>
        </authorList>
    </citation>
    <scope>NUCLEOTIDE SEQUENCE</scope>
    <source>
        <strain evidence="2">08RB2639</strain>
    </source>
</reference>
<name>A0A5C5CIK3_9HYPH</name>
<dbReference type="Proteomes" id="UP000313390">
    <property type="component" value="Unassembled WGS sequence"/>
</dbReference>
<evidence type="ECO:0000313" key="1">
    <source>
        <dbReference type="EMBL" id="MBB4094838.1"/>
    </source>
</evidence>
<dbReference type="EMBL" id="VEWK01000007">
    <property type="protein sequence ID" value="TNV11233.1"/>
    <property type="molecule type" value="Genomic_DNA"/>
</dbReference>
<dbReference type="RefSeq" id="WP_109369069.1">
    <property type="nucleotide sequence ID" value="NZ_JACIEX010000007.1"/>
</dbReference>
<evidence type="ECO:0000313" key="4">
    <source>
        <dbReference type="Proteomes" id="UP000553980"/>
    </source>
</evidence>
<dbReference type="AlphaFoldDB" id="A0A5C5CIK3"/>
<dbReference type="Proteomes" id="UP000553980">
    <property type="component" value="Unassembled WGS sequence"/>
</dbReference>
<dbReference type="OrthoDB" id="8456353at2"/>
<comment type="caution">
    <text evidence="2">The sequence shown here is derived from an EMBL/GenBank/DDBJ whole genome shotgun (WGS) entry which is preliminary data.</text>
</comment>
<keyword evidence="4" id="KW-1185">Reference proteome</keyword>
<reference evidence="2 3" key="1">
    <citation type="journal article" date="2011" name="Int. J. Syst. Evol. Microbiol.">
        <title>Ochrobactrum pecoris sp. nov., isolated from farm animals.</title>
        <authorList>
            <person name="Kampfer P."/>
            <person name="Huber B."/>
            <person name="Busse H.J."/>
            <person name="Scholz H.C."/>
            <person name="Tomaso H."/>
            <person name="Hotzel H."/>
            <person name="Melzer F."/>
        </authorList>
    </citation>
    <scope>NUCLEOTIDE SEQUENCE [LARGE SCALE GENOMIC DNA]</scope>
    <source>
        <strain evidence="2 3">08RB2639</strain>
    </source>
</reference>
<accession>A0A5C5CIK3</accession>
<dbReference type="EMBL" id="JACIEX010000007">
    <property type="protein sequence ID" value="MBB4094838.1"/>
    <property type="molecule type" value="Genomic_DNA"/>
</dbReference>
<sequence length="79" mass="9309">MRSFTTYGVTRTFGGTTYRVEGLSSHEEALMRVHKRAFEDGNWSPPKLREKWWQFWRPREHDIIEAHFAALEALNGEGE</sequence>
<gene>
    <name evidence="2" type="ORF">FIB18_13705</name>
    <name evidence="1" type="ORF">GGQ79_003373</name>
</gene>
<evidence type="ECO:0000313" key="3">
    <source>
        <dbReference type="Proteomes" id="UP000313390"/>
    </source>
</evidence>
<evidence type="ECO:0000313" key="2">
    <source>
        <dbReference type="EMBL" id="TNV11233.1"/>
    </source>
</evidence>
<protein>
    <submittedName>
        <fullName evidence="2">Uncharacterized protein</fullName>
    </submittedName>
</protein>
<reference evidence="1 4" key="3">
    <citation type="submission" date="2020-08" db="EMBL/GenBank/DDBJ databases">
        <title>Genomic Encyclopedia of Type Strains, Phase IV (KMG-IV): sequencing the most valuable type-strain genomes for metagenomic binning, comparative biology and taxonomic classification.</title>
        <authorList>
            <person name="Goeker M."/>
        </authorList>
    </citation>
    <scope>NUCLEOTIDE SEQUENCE [LARGE SCALE GENOMIC DNA]</scope>
    <source>
        <strain evidence="1 4">DSM 23868</strain>
    </source>
</reference>